<dbReference type="AlphaFoldDB" id="A0A091DNU3"/>
<protein>
    <submittedName>
        <fullName evidence="1">Uncharacterized protein</fullName>
    </submittedName>
</protein>
<organism evidence="1 2">
    <name type="scientific">Fukomys damarensis</name>
    <name type="common">Damaraland mole rat</name>
    <name type="synonym">Cryptomys damarensis</name>
    <dbReference type="NCBI Taxonomy" id="885580"/>
    <lineage>
        <taxon>Eukaryota</taxon>
        <taxon>Metazoa</taxon>
        <taxon>Chordata</taxon>
        <taxon>Craniata</taxon>
        <taxon>Vertebrata</taxon>
        <taxon>Euteleostomi</taxon>
        <taxon>Mammalia</taxon>
        <taxon>Eutheria</taxon>
        <taxon>Euarchontoglires</taxon>
        <taxon>Glires</taxon>
        <taxon>Rodentia</taxon>
        <taxon>Hystricomorpha</taxon>
        <taxon>Bathyergidae</taxon>
        <taxon>Fukomys</taxon>
    </lineage>
</organism>
<gene>
    <name evidence="1" type="ORF">H920_05881</name>
</gene>
<dbReference type="Proteomes" id="UP000028990">
    <property type="component" value="Unassembled WGS sequence"/>
</dbReference>
<accession>A0A091DNU3</accession>
<reference evidence="1 2" key="1">
    <citation type="submission" date="2013-11" db="EMBL/GenBank/DDBJ databases">
        <title>The Damaraland mole rat (Fukomys damarensis) genome and evolution of African mole rats.</title>
        <authorList>
            <person name="Gladyshev V.N."/>
            <person name="Fang X."/>
        </authorList>
    </citation>
    <scope>NUCLEOTIDE SEQUENCE [LARGE SCALE GENOMIC DNA]</scope>
    <source>
        <tissue evidence="1">Liver</tissue>
    </source>
</reference>
<name>A0A091DNU3_FUKDA</name>
<evidence type="ECO:0000313" key="2">
    <source>
        <dbReference type="Proteomes" id="UP000028990"/>
    </source>
</evidence>
<sequence length="107" mass="11309">MASGTSSQGPTLILAIGPTGPSQGSAWKRVAHVHKQQPEVHPDTIGKCVQVPVRIQCGTEKHDCRQVQPVACLMLSTCTHKPQTKAHQEKSCTGAQAIGTGLPQSHP</sequence>
<proteinExistence type="predicted"/>
<evidence type="ECO:0000313" key="1">
    <source>
        <dbReference type="EMBL" id="KFO32712.1"/>
    </source>
</evidence>
<keyword evidence="2" id="KW-1185">Reference proteome</keyword>
<dbReference type="EMBL" id="KN122133">
    <property type="protein sequence ID" value="KFO32712.1"/>
    <property type="molecule type" value="Genomic_DNA"/>
</dbReference>